<protein>
    <submittedName>
        <fullName evidence="3">Helix-turn-helix transcriptional regulator</fullName>
    </submittedName>
</protein>
<evidence type="ECO:0000259" key="2">
    <source>
        <dbReference type="PROSITE" id="PS50943"/>
    </source>
</evidence>
<feature type="domain" description="HTH cro/C1-type" evidence="2">
    <location>
        <begin position="5"/>
        <end position="61"/>
    </location>
</feature>
<dbReference type="Pfam" id="PF01381">
    <property type="entry name" value="HTH_3"/>
    <property type="match status" value="1"/>
</dbReference>
<dbReference type="PANTHER" id="PTHR46797:SF1">
    <property type="entry name" value="METHYLPHOSPHONATE SYNTHASE"/>
    <property type="match status" value="1"/>
</dbReference>
<evidence type="ECO:0000313" key="4">
    <source>
        <dbReference type="Proteomes" id="UP001232750"/>
    </source>
</evidence>
<name>A0ABT7DQH3_9ACTN</name>
<accession>A0ABT7DQH3</accession>
<dbReference type="InterPro" id="IPR010982">
    <property type="entry name" value="Lambda_DNA-bd_dom_sf"/>
</dbReference>
<reference evidence="3 4" key="1">
    <citation type="submission" date="2023-05" db="EMBL/GenBank/DDBJ databases">
        <title>Gordonibacter KGMB12511T sp. nov., isolated from faeces of healthy Korean.</title>
        <authorList>
            <person name="Kim H.S."/>
            <person name="Kim J.-S."/>
            <person name="Suh M.K."/>
            <person name="Eom M.K."/>
            <person name="Do H.E."/>
            <person name="Lee J.-S."/>
        </authorList>
    </citation>
    <scope>NUCLEOTIDE SEQUENCE [LARGE SCALE GENOMIC DNA]</scope>
    <source>
        <strain evidence="3 4">KGMB12511</strain>
    </source>
</reference>
<proteinExistence type="predicted"/>
<gene>
    <name evidence="3" type="ORF">QNJ86_13350</name>
</gene>
<dbReference type="PANTHER" id="PTHR46797">
    <property type="entry name" value="HTH-TYPE TRANSCRIPTIONAL REGULATOR"/>
    <property type="match status" value="1"/>
</dbReference>
<dbReference type="PROSITE" id="PS50943">
    <property type="entry name" value="HTH_CROC1"/>
    <property type="match status" value="1"/>
</dbReference>
<sequence>MGNKIREYRKAENLSQAKLAEMLGGNSDGSYISRLELGKLSCSTDQLYRISRALDVSLKDLVDFE</sequence>
<evidence type="ECO:0000256" key="1">
    <source>
        <dbReference type="ARBA" id="ARBA00023125"/>
    </source>
</evidence>
<dbReference type="CDD" id="cd00093">
    <property type="entry name" value="HTH_XRE"/>
    <property type="match status" value="1"/>
</dbReference>
<evidence type="ECO:0000313" key="3">
    <source>
        <dbReference type="EMBL" id="MDJ1651791.1"/>
    </source>
</evidence>
<dbReference type="RefSeq" id="WP_283833144.1">
    <property type="nucleotide sequence ID" value="NZ_JASJEU010000025.1"/>
</dbReference>
<organism evidence="3 4">
    <name type="scientific">Gordonibacter faecis</name>
    <dbReference type="NCBI Taxonomy" id="3047475"/>
    <lineage>
        <taxon>Bacteria</taxon>
        <taxon>Bacillati</taxon>
        <taxon>Actinomycetota</taxon>
        <taxon>Coriobacteriia</taxon>
        <taxon>Eggerthellales</taxon>
        <taxon>Eggerthellaceae</taxon>
        <taxon>Gordonibacter</taxon>
    </lineage>
</organism>
<dbReference type="InterPro" id="IPR050807">
    <property type="entry name" value="TransReg_Diox_bact_type"/>
</dbReference>
<keyword evidence="1" id="KW-0238">DNA-binding</keyword>
<dbReference type="SUPFAM" id="SSF47413">
    <property type="entry name" value="lambda repressor-like DNA-binding domains"/>
    <property type="match status" value="1"/>
</dbReference>
<dbReference type="InterPro" id="IPR001387">
    <property type="entry name" value="Cro/C1-type_HTH"/>
</dbReference>
<dbReference type="Proteomes" id="UP001232750">
    <property type="component" value="Unassembled WGS sequence"/>
</dbReference>
<dbReference type="EMBL" id="JASJEU010000025">
    <property type="protein sequence ID" value="MDJ1651791.1"/>
    <property type="molecule type" value="Genomic_DNA"/>
</dbReference>
<dbReference type="SMART" id="SM00530">
    <property type="entry name" value="HTH_XRE"/>
    <property type="match status" value="1"/>
</dbReference>
<comment type="caution">
    <text evidence="3">The sequence shown here is derived from an EMBL/GenBank/DDBJ whole genome shotgun (WGS) entry which is preliminary data.</text>
</comment>
<dbReference type="Gene3D" id="1.10.260.40">
    <property type="entry name" value="lambda repressor-like DNA-binding domains"/>
    <property type="match status" value="1"/>
</dbReference>
<keyword evidence="4" id="KW-1185">Reference proteome</keyword>